<dbReference type="SUPFAM" id="SSF53335">
    <property type="entry name" value="S-adenosyl-L-methionine-dependent methyltransferases"/>
    <property type="match status" value="1"/>
</dbReference>
<reference evidence="1" key="2">
    <citation type="submission" date="2021-12" db="EMBL/GenBank/DDBJ databases">
        <title>Resequencing data analysis of finger millet.</title>
        <authorList>
            <person name="Hatakeyama M."/>
            <person name="Aluri S."/>
            <person name="Balachadran M.T."/>
            <person name="Sivarajan S.R."/>
            <person name="Poveda L."/>
            <person name="Shimizu-Inatsugi R."/>
            <person name="Schlapbach R."/>
            <person name="Sreeman S.M."/>
            <person name="Shimizu K.K."/>
        </authorList>
    </citation>
    <scope>NUCLEOTIDE SEQUENCE</scope>
</reference>
<dbReference type="PANTHER" id="PTHR14614:SF123">
    <property type="entry name" value="OS04G0645500 PROTEIN"/>
    <property type="match status" value="1"/>
</dbReference>
<dbReference type="EMBL" id="BQKI01000079">
    <property type="protein sequence ID" value="GJN26238.1"/>
    <property type="molecule type" value="Genomic_DNA"/>
</dbReference>
<evidence type="ECO:0000313" key="1">
    <source>
        <dbReference type="EMBL" id="GJN26238.1"/>
    </source>
</evidence>
<sequence>MEVTMHVVDVAGHALAVVERDGTHDPATGRALTGSWLWDSSLVLASHLARLRVDELRGATVLELGAGSTGLPGIAAVACLGAARCVLTDVAGPLLPGLRANAAANGLDASRADVRELRWGDRLELEPEEEERVVGVVLMSDVFYDPEDMPAMAATLRGMWRDGVTVGWAASEVRDGVRECMDVLRDHGVDVAEVHRVVQPLLRDPDQSAVFAVYRLSLRQQETTSTHQLF</sequence>
<dbReference type="Pfam" id="PF10294">
    <property type="entry name" value="Methyltransf_16"/>
    <property type="match status" value="1"/>
</dbReference>
<organism evidence="1 2">
    <name type="scientific">Eleusine coracana subsp. coracana</name>
    <dbReference type="NCBI Taxonomy" id="191504"/>
    <lineage>
        <taxon>Eukaryota</taxon>
        <taxon>Viridiplantae</taxon>
        <taxon>Streptophyta</taxon>
        <taxon>Embryophyta</taxon>
        <taxon>Tracheophyta</taxon>
        <taxon>Spermatophyta</taxon>
        <taxon>Magnoliopsida</taxon>
        <taxon>Liliopsida</taxon>
        <taxon>Poales</taxon>
        <taxon>Poaceae</taxon>
        <taxon>PACMAD clade</taxon>
        <taxon>Chloridoideae</taxon>
        <taxon>Cynodonteae</taxon>
        <taxon>Eleusininae</taxon>
        <taxon>Eleusine</taxon>
    </lineage>
</organism>
<dbReference type="InterPro" id="IPR029063">
    <property type="entry name" value="SAM-dependent_MTases_sf"/>
</dbReference>
<reference evidence="1" key="1">
    <citation type="journal article" date="2018" name="DNA Res.">
        <title>Multiple hybrid de novo genome assembly of finger millet, an orphan allotetraploid crop.</title>
        <authorList>
            <person name="Hatakeyama M."/>
            <person name="Aluri S."/>
            <person name="Balachadran M.T."/>
            <person name="Sivarajan S.R."/>
            <person name="Patrignani A."/>
            <person name="Gruter S."/>
            <person name="Poveda L."/>
            <person name="Shimizu-Inatsugi R."/>
            <person name="Baeten J."/>
            <person name="Francoijs K.J."/>
            <person name="Nataraja K.N."/>
            <person name="Reddy Y.A.N."/>
            <person name="Phadnis S."/>
            <person name="Ravikumar R.L."/>
            <person name="Schlapbach R."/>
            <person name="Sreeman S.M."/>
            <person name="Shimizu K.K."/>
        </authorList>
    </citation>
    <scope>NUCLEOTIDE SEQUENCE</scope>
</reference>
<dbReference type="Gene3D" id="3.40.50.150">
    <property type="entry name" value="Vaccinia Virus protein VP39"/>
    <property type="match status" value="1"/>
</dbReference>
<evidence type="ECO:0000313" key="2">
    <source>
        <dbReference type="Proteomes" id="UP001054889"/>
    </source>
</evidence>
<name>A0AAV5ETX6_ELECO</name>
<protein>
    <submittedName>
        <fullName evidence="1">Uncharacterized protein</fullName>
    </submittedName>
</protein>
<accession>A0AAV5ETX6</accession>
<dbReference type="PANTHER" id="PTHR14614">
    <property type="entry name" value="HEPATOCELLULAR CARCINOMA-ASSOCIATED ANTIGEN"/>
    <property type="match status" value="1"/>
</dbReference>
<gene>
    <name evidence="1" type="primary">gb14156</name>
    <name evidence="1" type="ORF">PR202_gb14156</name>
</gene>
<comment type="caution">
    <text evidence="1">The sequence shown here is derived from an EMBL/GenBank/DDBJ whole genome shotgun (WGS) entry which is preliminary data.</text>
</comment>
<dbReference type="InterPro" id="IPR019410">
    <property type="entry name" value="Methyltransf_16"/>
</dbReference>
<dbReference type="Proteomes" id="UP001054889">
    <property type="component" value="Unassembled WGS sequence"/>
</dbReference>
<dbReference type="AlphaFoldDB" id="A0AAV5ETX6"/>
<proteinExistence type="predicted"/>
<keyword evidence="2" id="KW-1185">Reference proteome</keyword>